<keyword evidence="7" id="KW-1185">Reference proteome</keyword>
<evidence type="ECO:0000256" key="2">
    <source>
        <dbReference type="ARBA" id="ARBA00022448"/>
    </source>
</evidence>
<sequence length="975" mass="108383">MAMIASPNELVSLATTLTLSRDRKLRFWTSAWATTLQHEEQLPLLDLSGSTVSIELRDSPQQQLDPRVGNYIRIVSESRSESAVEGCCSPSFCVLVFVCDEAAPYFIMFHVLGDAQGRITDVQPVMRKVSQHDGVVRDGHAEDSQAYWTLWALWKRSQESVVAYSHFILHHSGAGGLRCEDHPIFGKRWYTAISPCKRAISKQGWPRPWILVAKVGESDSGVQPLDIEKAFLDHLFNPSRFDRGVLEHALDQYMAWASGHGFDLPAETHEITASSLRLRQRVASAVGSFLQVQTSPKDGSMLVGEYHRSLFTEWMRYSTLCARVQLGGNALHVVQAADEVECMRAIMESDPAASVLLSVPEYMVAQSYPLLAKSNARAEIARFLAASSYLAGVAREPSISTLVSYEVRAMELFEKHVAGSVSAKHAQYVGRMLGLCRAPGDTACHILSALIPVYRIRQAQLAMQKSALKSSCTMDGLLLSGFAKANRARLELSRDLMLLLVCAVYYCDRWWSVKLHNMPELLAICTKALNQFALIQWVADQSLNSPSGAVDDSTGDGFLGKFSVLNIDLCNDTTLSHSAEGGGETSSSEFVYSLLHDIVSRNFSLHIVDRSRAFADMVADGVLQMYAHLGVTGPQGPGLQARGTLVEFAAKLERSATAEVTEGFLQFLPKSTALSFLSGLVSMRLRETCLNLAHQFEHVGRFCHLALEALQEESRMDGFELDEATAFDLRRDLWFKIFHAELECAHYEDAYMAMMAIPDKTLQLDCLRHMLGVLCEREGGVAVLCRFGFPGMQEEVERNLLFKAREVNYYKILYAFHVYRGNYRNAASAMYQYACRLGQLMVREGDFASMLVDQGQGAAGVYQQACSLLTSRAASGNSRKRRCIAVGRYDAGTKGRWHRHRRNRRHPAASMPCAWHGSHSALTFGDLFSRDVAMEPEDAVALFVKAGMYDSAATFARHCRLEARLCPDIANDEMP</sequence>
<dbReference type="OrthoDB" id="67716at2759"/>
<feature type="domain" description="NUP160 middle TPR" evidence="5">
    <location>
        <begin position="732"/>
        <end position="839"/>
    </location>
</feature>
<organism evidence="6 7">
    <name type="scientific">Linderina pennispora</name>
    <dbReference type="NCBI Taxonomy" id="61395"/>
    <lineage>
        <taxon>Eukaryota</taxon>
        <taxon>Fungi</taxon>
        <taxon>Fungi incertae sedis</taxon>
        <taxon>Zoopagomycota</taxon>
        <taxon>Kickxellomycotina</taxon>
        <taxon>Kickxellomycetes</taxon>
        <taxon>Kickxellales</taxon>
        <taxon>Kickxellaceae</taxon>
        <taxon>Linderina</taxon>
    </lineage>
</organism>
<evidence type="ECO:0000256" key="1">
    <source>
        <dbReference type="ARBA" id="ARBA00004123"/>
    </source>
</evidence>
<dbReference type="GO" id="GO:0017056">
    <property type="term" value="F:structural constituent of nuclear pore"/>
    <property type="evidence" value="ECO:0007669"/>
    <property type="project" value="TreeGrafter"/>
</dbReference>
<dbReference type="Proteomes" id="UP000193922">
    <property type="component" value="Unassembled WGS sequence"/>
</dbReference>
<dbReference type="AlphaFoldDB" id="A0A1Y1WAW1"/>
<comment type="caution">
    <text evidence="6">The sequence shown here is derived from an EMBL/GenBank/DDBJ whole genome shotgun (WGS) entry which is preliminary data.</text>
</comment>
<protein>
    <recommendedName>
        <fullName evidence="8">Nuclear pore complex protein</fullName>
    </recommendedName>
</protein>
<dbReference type="PANTHER" id="PTHR21286:SF0">
    <property type="entry name" value="NUCLEAR PORE COMPLEX PROTEIN NUP160"/>
    <property type="match status" value="1"/>
</dbReference>
<reference evidence="6 7" key="1">
    <citation type="submission" date="2016-07" db="EMBL/GenBank/DDBJ databases">
        <title>Pervasive Adenine N6-methylation of Active Genes in Fungi.</title>
        <authorList>
            <consortium name="DOE Joint Genome Institute"/>
            <person name="Mondo S.J."/>
            <person name="Dannebaum R.O."/>
            <person name="Kuo R.C."/>
            <person name="Labutti K."/>
            <person name="Haridas S."/>
            <person name="Kuo A."/>
            <person name="Salamov A."/>
            <person name="Ahrendt S.R."/>
            <person name="Lipzen A."/>
            <person name="Sullivan W."/>
            <person name="Andreopoulos W.B."/>
            <person name="Clum A."/>
            <person name="Lindquist E."/>
            <person name="Daum C."/>
            <person name="Ramamoorthy G.K."/>
            <person name="Gryganskyi A."/>
            <person name="Culley D."/>
            <person name="Magnuson J.K."/>
            <person name="James T.Y."/>
            <person name="O'Malley M.A."/>
            <person name="Stajich J.E."/>
            <person name="Spatafora J.W."/>
            <person name="Visel A."/>
            <person name="Grigoriev I.V."/>
        </authorList>
    </citation>
    <scope>NUCLEOTIDE SEQUENCE [LARGE SCALE GENOMIC DNA]</scope>
    <source>
        <strain evidence="6 7">ATCC 12442</strain>
    </source>
</reference>
<keyword evidence="3" id="KW-0539">Nucleus</keyword>
<feature type="domain" description="Nucleoporin Nup120/160 beta-propeller" evidence="4">
    <location>
        <begin position="17"/>
        <end position="326"/>
    </location>
</feature>
<dbReference type="EMBL" id="MCFD01000005">
    <property type="protein sequence ID" value="ORX70680.1"/>
    <property type="molecule type" value="Genomic_DNA"/>
</dbReference>
<dbReference type="STRING" id="61395.A0A1Y1WAW1"/>
<keyword evidence="2" id="KW-0813">Transport</keyword>
<gene>
    <name evidence="6" type="ORF">DL89DRAFT_256867</name>
</gene>
<evidence type="ECO:0000313" key="7">
    <source>
        <dbReference type="Proteomes" id="UP000193922"/>
    </source>
</evidence>
<dbReference type="InterPro" id="IPR059141">
    <property type="entry name" value="Beta-prop_Nup120_160"/>
</dbReference>
<dbReference type="InterPro" id="IPR021717">
    <property type="entry name" value="Nucleoporin_Nup160"/>
</dbReference>
<accession>A0A1Y1WAW1</accession>
<evidence type="ECO:0000256" key="3">
    <source>
        <dbReference type="ARBA" id="ARBA00023242"/>
    </source>
</evidence>
<dbReference type="GeneID" id="63802125"/>
<dbReference type="Pfam" id="PF23354">
    <property type="entry name" value="TPR_NUP160_120_M"/>
    <property type="match status" value="1"/>
</dbReference>
<evidence type="ECO:0000259" key="5">
    <source>
        <dbReference type="Pfam" id="PF23354"/>
    </source>
</evidence>
<evidence type="ECO:0000313" key="6">
    <source>
        <dbReference type="EMBL" id="ORX70680.1"/>
    </source>
</evidence>
<proteinExistence type="predicted"/>
<evidence type="ECO:0008006" key="8">
    <source>
        <dbReference type="Google" id="ProtNLM"/>
    </source>
</evidence>
<dbReference type="Pfam" id="PF11715">
    <property type="entry name" value="Beta-prop_Nup120_160"/>
    <property type="match status" value="1"/>
</dbReference>
<comment type="subcellular location">
    <subcellularLocation>
        <location evidence="1">Nucleus</location>
    </subcellularLocation>
</comment>
<dbReference type="PANTHER" id="PTHR21286">
    <property type="entry name" value="NUCLEAR PORE COMPLEX PROTEIN NUP160"/>
    <property type="match status" value="1"/>
</dbReference>
<dbReference type="GO" id="GO:0005643">
    <property type="term" value="C:nuclear pore"/>
    <property type="evidence" value="ECO:0007669"/>
    <property type="project" value="UniProtKB-ARBA"/>
</dbReference>
<dbReference type="InterPro" id="IPR056535">
    <property type="entry name" value="TPR_NUP160_M"/>
</dbReference>
<name>A0A1Y1WAW1_9FUNG</name>
<evidence type="ECO:0000259" key="4">
    <source>
        <dbReference type="Pfam" id="PF11715"/>
    </source>
</evidence>
<dbReference type="RefSeq" id="XP_040744259.1">
    <property type="nucleotide sequence ID" value="XM_040885477.1"/>
</dbReference>